<reference evidence="3 4" key="1">
    <citation type="submission" date="2016-10" db="EMBL/GenBank/DDBJ databases">
        <authorList>
            <person name="de Groot N.N."/>
        </authorList>
    </citation>
    <scope>NUCLEOTIDE SEQUENCE [LARGE SCALE GENOMIC DNA]</scope>
    <source>
        <strain evidence="3 4">DSM 21741</strain>
    </source>
</reference>
<dbReference type="AlphaFoldDB" id="A0A1H1LA83"/>
<dbReference type="EMBL" id="LT629749">
    <property type="protein sequence ID" value="SDR71438.1"/>
    <property type="molecule type" value="Genomic_DNA"/>
</dbReference>
<gene>
    <name evidence="3" type="ORF">SAMN04488543_0170</name>
</gene>
<feature type="compositionally biased region" description="Low complexity" evidence="1">
    <location>
        <begin position="64"/>
        <end position="74"/>
    </location>
</feature>
<evidence type="ECO:0000256" key="1">
    <source>
        <dbReference type="SAM" id="MobiDB-lite"/>
    </source>
</evidence>
<feature type="domain" description="Phosphodiester glycosidase" evidence="2">
    <location>
        <begin position="136"/>
        <end position="316"/>
    </location>
</feature>
<proteinExistence type="predicted"/>
<feature type="region of interest" description="Disordered" evidence="1">
    <location>
        <begin position="54"/>
        <end position="74"/>
    </location>
</feature>
<dbReference type="InterPro" id="IPR006311">
    <property type="entry name" value="TAT_signal"/>
</dbReference>
<dbReference type="RefSeq" id="WP_091408820.1">
    <property type="nucleotide sequence ID" value="NZ_LT629749.1"/>
</dbReference>
<feature type="compositionally biased region" description="Polar residues" evidence="1">
    <location>
        <begin position="54"/>
        <end position="63"/>
    </location>
</feature>
<dbReference type="PROSITE" id="PS51318">
    <property type="entry name" value="TAT"/>
    <property type="match status" value="1"/>
</dbReference>
<dbReference type="OrthoDB" id="9809781at2"/>
<evidence type="ECO:0000313" key="4">
    <source>
        <dbReference type="Proteomes" id="UP000199092"/>
    </source>
</evidence>
<dbReference type="Proteomes" id="UP000199092">
    <property type="component" value="Chromosome I"/>
</dbReference>
<dbReference type="InterPro" id="IPR018711">
    <property type="entry name" value="NAGPA"/>
</dbReference>
<evidence type="ECO:0000313" key="3">
    <source>
        <dbReference type="EMBL" id="SDR71438.1"/>
    </source>
</evidence>
<accession>A0A1H1LA83</accession>
<dbReference type="Pfam" id="PF09992">
    <property type="entry name" value="NAGPA"/>
    <property type="match status" value="1"/>
</dbReference>
<dbReference type="PANTHER" id="PTHR40446:SF2">
    <property type="entry name" value="N-ACETYLGLUCOSAMINE-1-PHOSPHODIESTER ALPHA-N-ACETYLGLUCOSAMINIDASE"/>
    <property type="match status" value="1"/>
</dbReference>
<sequence>MSKPVSDRTGRSHEVSRRALLGGGLGTLAALGGTGVWAADRYLLDDVQVANASTLESDTTTVESPGTGTSTATSYTSDTTSITITTVESGSGDDGLTYFVADVTVSDSTIVRSAFAEDEFGQNIIADPSTIAADVGAVLAINGDYYGFRDAGMVIRNGVVFRDSGARQGLAFYTDGRVQLYDETATSAAALLADGVWNTLSFGPGLVDAGAVVPGVDEIEIDTNFGNHSVQGRQPRTGVGMVTANHLLFVVVDGRSEGYSRGVTMTELAQIFVDRGAQVAYNLDGGGSSTMVFNGDLVNNPLGRSDERGTSDILYIAG</sequence>
<organism evidence="3 4">
    <name type="scientific">Friedmanniella luteola</name>
    <dbReference type="NCBI Taxonomy" id="546871"/>
    <lineage>
        <taxon>Bacteria</taxon>
        <taxon>Bacillati</taxon>
        <taxon>Actinomycetota</taxon>
        <taxon>Actinomycetes</taxon>
        <taxon>Propionibacteriales</taxon>
        <taxon>Nocardioidaceae</taxon>
        <taxon>Friedmanniella</taxon>
    </lineage>
</organism>
<protein>
    <submittedName>
        <fullName evidence="3">Exopolysaccharide biosynthesis protein</fullName>
    </submittedName>
</protein>
<name>A0A1H1LA83_9ACTN</name>
<dbReference type="STRING" id="546871.SAMN04488543_0170"/>
<dbReference type="PANTHER" id="PTHR40446">
    <property type="entry name" value="N-ACETYLGLUCOSAMINE-1-PHOSPHODIESTER ALPHA-N-ACETYLGLUCOSAMINIDASE"/>
    <property type="match status" value="1"/>
</dbReference>
<evidence type="ECO:0000259" key="2">
    <source>
        <dbReference type="Pfam" id="PF09992"/>
    </source>
</evidence>
<keyword evidence="4" id="KW-1185">Reference proteome</keyword>